<proteinExistence type="predicted"/>
<evidence type="ECO:0000313" key="1">
    <source>
        <dbReference type="EMBL" id="KAL3695393.1"/>
    </source>
</evidence>
<reference evidence="1 2" key="1">
    <citation type="submission" date="2024-09" db="EMBL/GenBank/DDBJ databases">
        <title>Chromosome-scale assembly of Riccia sorocarpa.</title>
        <authorList>
            <person name="Paukszto L."/>
        </authorList>
    </citation>
    <scope>NUCLEOTIDE SEQUENCE [LARGE SCALE GENOMIC DNA]</scope>
    <source>
        <strain evidence="1">LP-2024</strain>
        <tissue evidence="1">Aerial parts of the thallus</tissue>
    </source>
</reference>
<dbReference type="Proteomes" id="UP001633002">
    <property type="component" value="Unassembled WGS sequence"/>
</dbReference>
<organism evidence="1 2">
    <name type="scientific">Riccia sorocarpa</name>
    <dbReference type="NCBI Taxonomy" id="122646"/>
    <lineage>
        <taxon>Eukaryota</taxon>
        <taxon>Viridiplantae</taxon>
        <taxon>Streptophyta</taxon>
        <taxon>Embryophyta</taxon>
        <taxon>Marchantiophyta</taxon>
        <taxon>Marchantiopsida</taxon>
        <taxon>Marchantiidae</taxon>
        <taxon>Marchantiales</taxon>
        <taxon>Ricciaceae</taxon>
        <taxon>Riccia</taxon>
    </lineage>
</organism>
<name>A0ABD3HVF8_9MARC</name>
<protein>
    <submittedName>
        <fullName evidence="1">Uncharacterized protein</fullName>
    </submittedName>
</protein>
<sequence>MELVDQVADCCFTEVEKEVTEAGDDVLVQVRPLLNSTALPPPLIKEQRCWKRALSGFRAFLLISHSACCRKVISRRHMPFLQERAERAFLDEGRVRDASIFFGAHLETGGLPSSLCDRTTLIGFSAPRVVESAG</sequence>
<accession>A0ABD3HVF8</accession>
<evidence type="ECO:0000313" key="2">
    <source>
        <dbReference type="Proteomes" id="UP001633002"/>
    </source>
</evidence>
<keyword evidence="2" id="KW-1185">Reference proteome</keyword>
<comment type="caution">
    <text evidence="1">The sequence shown here is derived from an EMBL/GenBank/DDBJ whole genome shotgun (WGS) entry which is preliminary data.</text>
</comment>
<dbReference type="AlphaFoldDB" id="A0ABD3HVF8"/>
<dbReference type="EMBL" id="JBJQOH010000002">
    <property type="protein sequence ID" value="KAL3695393.1"/>
    <property type="molecule type" value="Genomic_DNA"/>
</dbReference>
<gene>
    <name evidence="1" type="ORF">R1sor_009469</name>
</gene>